<feature type="compositionally biased region" description="Polar residues" evidence="4">
    <location>
        <begin position="39"/>
        <end position="48"/>
    </location>
</feature>
<reference evidence="7" key="1">
    <citation type="submission" date="2023-11" db="UniProtKB">
        <authorList>
            <consortium name="WormBaseParasite"/>
        </authorList>
    </citation>
    <scope>IDENTIFICATION</scope>
</reference>
<feature type="region of interest" description="Disordered" evidence="4">
    <location>
        <begin position="766"/>
        <end position="860"/>
    </location>
</feature>
<accession>A0AA85AV78</accession>
<feature type="region of interest" description="Disordered" evidence="4">
    <location>
        <begin position="647"/>
        <end position="666"/>
    </location>
</feature>
<sequence length="1697" mass="187778">MKRKGKQKTSKPSGRYGLKGSLKSYYGDSQLHPECGSPDTGSKSSHGLSKTPDDTSSESVHSRSLRNSSVGDDNLSQMESRGRRVLDKKGHNGDLDQNVFKNFADDYSNESRDREGSLPMGLSSEHELPYDDESTREPLSTKDLSGSHNSVFVEPRQPDKVTVDYNSASHTQRKVNKRELKALLKQTKKKPSTVDETVIAAIDELAIHLKDTCVIDTKPVPRRPIPVAVSPTLASRQSETPSRRGVGARRGGRREQTVLPASWVPLILPNPLRSPVTSDPEGDNLGVKSKLCAPWLQQLPESRVHRFVVNMRRLLAATLKNPIETDHLSKKPIQLIDLTSDKQDYSTIAFDNQSKQLSFPLNSNVQNLGHHTIIPSEIKNTDQLPLIKTVEDVNQNDSKFISNPTEDSASKLNFKLVESTTVTRTLVSSLTKRRGRGKKHHGFRRNFPSVQSNTIGASESIPLTNTSLVSSSSSNLINNQNVETSQHVIRMPKSTSSKGKSRVSRELRGLVTWDAVMAEQRKREQELKDIEAKGGSASLHPSEVTLSVVTDFIASVEEEGLTPKLRRTRQTSGSVPSHVTHSAVGSDAASMQTTIAASEHTNYEINCRVKPGETSSVVAYSGLSTEVSSVSSDNIISVQKTTIHKTTVDNKPSTGNSAGESRLNHSDCDQKCSFSVTSDASEMESACVTQYSPISVEQEPNESQHASFEQLDDGAYQSSTAVRRNISPLKSPGRRKKKYKINRLFKSHPCDSDRHPEQYILNDSVSQSSVTVDSRQQFDTSSSVSSLPVPSAKRKRQTQHGVLTSTDPILEDPNFVEQSARLQETDGSDACDILPTSASSSLPSNVRRSSTSRSSALPPRKRYKVGIDTSNTNENHASSVMDKDNLRDFCKSGFNEPNLSVTVIDLTDNASSTGVCHLGNADISLSKPEHRKRGRGRPSRRLERLESNNNIPVSPCLSSDSVSVTCDRPKREAAAMGFASLVAANLNNTGVAINSAPETPETINVRSETGSLPSPTTNISWVEQQQHIGTLEIQACKPTVSRGRGRPPKPRPIQLPVAEHMLNRSAVDSENVLDSISSRPFQTVNESPLSHHPPHMHKNHYRLRKMRINEVPVDTALKETDDSAISRSQSDSNNSLTMSIKSSKLLSMKQTSKKNSLQSSIKMKSEVDHLTIKSMANSSILGLDASSTLLNQQHCRLPSRNSFFKDATISSLEQISFLKDRCLSGPLTKLSLCAPIIYLPSPERYPEFYRFTLSSHLSGSGLNVKFTSNFTNRLFSSIGDNDNDDDEIYHVEYPSLCLASIASRFIINSIKDQTLNNNNNLSPHHHLLHVELSEKEENHFLLVTNANIMESLYSLDIAMDNMFTVWEAFTGRRSWFGRRLMKLKSVYIKHRTNLVESLKLENHIPVAMPKSFIPCITKSQNNSSKKKTDRRALERGAEVIRCLCGFRVEGGHVMVQCDLCASWQHLPCLWWALSLAIRNDSSNGLNSNLVRLCQTALIAAQAVGGGGGNTVEVDVKGEDDREVDAPYICPVCLKLDNLTKEYPRSLSAAMSLNDIDAVFDLQDTLVKGEHEFWTLGSPDGTCQIRTDDYAFVNRFWLNHLNISQDISKGTTTTVLTNVKQLLDQSLQSPVKSAYDRIIVRIYRLWKDVSGLAWLEGGLFLRPYDLPPISAITDSSKCPQFGILMKSSTMRLDVLFFH</sequence>
<name>A0AA85AV78_9TREM</name>
<evidence type="ECO:0000313" key="7">
    <source>
        <dbReference type="WBParaSite" id="SMTH1_106270.1"/>
    </source>
</evidence>
<evidence type="ECO:0000256" key="4">
    <source>
        <dbReference type="SAM" id="MobiDB-lite"/>
    </source>
</evidence>
<dbReference type="Gene3D" id="3.30.40.10">
    <property type="entry name" value="Zinc/RING finger domain, C3HC4 (zinc finger)"/>
    <property type="match status" value="1"/>
</dbReference>
<feature type="compositionally biased region" description="Polar residues" evidence="4">
    <location>
        <begin position="647"/>
        <end position="659"/>
    </location>
</feature>
<keyword evidence="3" id="KW-0862">Zinc</keyword>
<feature type="region of interest" description="Disordered" evidence="4">
    <location>
        <begin position="926"/>
        <end position="947"/>
    </location>
</feature>
<feature type="region of interest" description="Disordered" evidence="4">
    <location>
        <begin position="715"/>
        <end position="735"/>
    </location>
</feature>
<keyword evidence="1" id="KW-0479">Metal-binding</keyword>
<organism evidence="6 7">
    <name type="scientific">Schistosoma mattheei</name>
    <dbReference type="NCBI Taxonomy" id="31246"/>
    <lineage>
        <taxon>Eukaryota</taxon>
        <taxon>Metazoa</taxon>
        <taxon>Spiralia</taxon>
        <taxon>Lophotrochozoa</taxon>
        <taxon>Platyhelminthes</taxon>
        <taxon>Trematoda</taxon>
        <taxon>Digenea</taxon>
        <taxon>Strigeidida</taxon>
        <taxon>Schistosomatoidea</taxon>
        <taxon>Schistosomatidae</taxon>
        <taxon>Schistosoma</taxon>
    </lineage>
</organism>
<dbReference type="InterPro" id="IPR013083">
    <property type="entry name" value="Znf_RING/FYVE/PHD"/>
</dbReference>
<evidence type="ECO:0000256" key="2">
    <source>
        <dbReference type="ARBA" id="ARBA00022771"/>
    </source>
</evidence>
<feature type="compositionally biased region" description="Low complexity" evidence="4">
    <location>
        <begin position="766"/>
        <end position="791"/>
    </location>
</feature>
<dbReference type="SUPFAM" id="SSF57903">
    <property type="entry name" value="FYVE/PHD zinc finger"/>
    <property type="match status" value="1"/>
</dbReference>
<feature type="region of interest" description="Disordered" evidence="4">
    <location>
        <begin position="230"/>
        <end position="254"/>
    </location>
</feature>
<feature type="compositionally biased region" description="Polar residues" evidence="4">
    <location>
        <begin position="65"/>
        <end position="79"/>
    </location>
</feature>
<feature type="compositionally biased region" description="Low complexity" evidence="4">
    <location>
        <begin position="1135"/>
        <end position="1149"/>
    </location>
</feature>
<feature type="compositionally biased region" description="Basic residues" evidence="4">
    <location>
        <begin position="431"/>
        <end position="444"/>
    </location>
</feature>
<feature type="region of interest" description="Disordered" evidence="4">
    <location>
        <begin position="429"/>
        <end position="450"/>
    </location>
</feature>
<protein>
    <recommendedName>
        <fullName evidence="5">Zinc finger PHD-type domain-containing protein</fullName>
    </recommendedName>
</protein>
<feature type="region of interest" description="Disordered" evidence="4">
    <location>
        <begin position="1"/>
        <end position="152"/>
    </location>
</feature>
<proteinExistence type="predicted"/>
<evidence type="ECO:0000259" key="5">
    <source>
        <dbReference type="SMART" id="SM00249"/>
    </source>
</evidence>
<feature type="compositionally biased region" description="Polar residues" evidence="4">
    <location>
        <begin position="1123"/>
        <end position="1134"/>
    </location>
</feature>
<feature type="compositionally biased region" description="Basic residues" evidence="4">
    <location>
        <begin position="929"/>
        <end position="939"/>
    </location>
</feature>
<keyword evidence="2" id="KW-0863">Zinc-finger</keyword>
<dbReference type="InterPro" id="IPR001965">
    <property type="entry name" value="Znf_PHD"/>
</dbReference>
<evidence type="ECO:0000313" key="6">
    <source>
        <dbReference type="Proteomes" id="UP000050791"/>
    </source>
</evidence>
<feature type="region of interest" description="Disordered" evidence="4">
    <location>
        <begin position="1119"/>
        <end position="1160"/>
    </location>
</feature>
<feature type="region of interest" description="Disordered" evidence="4">
    <location>
        <begin position="566"/>
        <end position="587"/>
    </location>
</feature>
<evidence type="ECO:0000256" key="1">
    <source>
        <dbReference type="ARBA" id="ARBA00022723"/>
    </source>
</evidence>
<feature type="domain" description="Zinc finger PHD-type" evidence="5">
    <location>
        <begin position="1441"/>
        <end position="1533"/>
    </location>
</feature>
<dbReference type="SMART" id="SM00249">
    <property type="entry name" value="PHD"/>
    <property type="match status" value="1"/>
</dbReference>
<dbReference type="Proteomes" id="UP000050791">
    <property type="component" value="Unassembled WGS sequence"/>
</dbReference>
<feature type="compositionally biased region" description="Basic and acidic residues" evidence="4">
    <location>
        <begin position="124"/>
        <end position="140"/>
    </location>
</feature>
<feature type="compositionally biased region" description="Polar residues" evidence="4">
    <location>
        <begin position="570"/>
        <end position="580"/>
    </location>
</feature>
<dbReference type="WBParaSite" id="SMTH1_106270.1">
    <property type="protein sequence ID" value="SMTH1_106270.1"/>
    <property type="gene ID" value="SMTH1_106270"/>
</dbReference>
<dbReference type="InterPro" id="IPR011011">
    <property type="entry name" value="Znf_FYVE_PHD"/>
</dbReference>
<feature type="compositionally biased region" description="Low complexity" evidence="4">
    <location>
        <begin position="837"/>
        <end position="855"/>
    </location>
</feature>
<dbReference type="GO" id="GO:0008270">
    <property type="term" value="F:zinc ion binding"/>
    <property type="evidence" value="ECO:0007669"/>
    <property type="project" value="UniProtKB-KW"/>
</dbReference>
<feature type="compositionally biased region" description="Basic and acidic residues" evidence="4">
    <location>
        <begin position="80"/>
        <end position="94"/>
    </location>
</feature>
<evidence type="ECO:0000256" key="3">
    <source>
        <dbReference type="ARBA" id="ARBA00022833"/>
    </source>
</evidence>